<comment type="caution">
    <text evidence="1">The sequence shown here is derived from an EMBL/GenBank/DDBJ whole genome shotgun (WGS) entry which is preliminary data.</text>
</comment>
<gene>
    <name evidence="1" type="ORF">PoB_001245900</name>
</gene>
<keyword evidence="2" id="KW-1185">Reference proteome</keyword>
<dbReference type="Proteomes" id="UP000735302">
    <property type="component" value="Unassembled WGS sequence"/>
</dbReference>
<reference evidence="1 2" key="1">
    <citation type="journal article" date="2021" name="Elife">
        <title>Chloroplast acquisition without the gene transfer in kleptoplastic sea slugs, Plakobranchus ocellatus.</title>
        <authorList>
            <person name="Maeda T."/>
            <person name="Takahashi S."/>
            <person name="Yoshida T."/>
            <person name="Shimamura S."/>
            <person name="Takaki Y."/>
            <person name="Nagai Y."/>
            <person name="Toyoda A."/>
            <person name="Suzuki Y."/>
            <person name="Arimoto A."/>
            <person name="Ishii H."/>
            <person name="Satoh N."/>
            <person name="Nishiyama T."/>
            <person name="Hasebe M."/>
            <person name="Maruyama T."/>
            <person name="Minagawa J."/>
            <person name="Obokata J."/>
            <person name="Shigenobu S."/>
        </authorList>
    </citation>
    <scope>NUCLEOTIDE SEQUENCE [LARGE SCALE GENOMIC DNA]</scope>
</reference>
<evidence type="ECO:0000313" key="1">
    <source>
        <dbReference type="EMBL" id="GFN85953.1"/>
    </source>
</evidence>
<protein>
    <submittedName>
        <fullName evidence="1">Uncharacterized protein</fullName>
    </submittedName>
</protein>
<organism evidence="1 2">
    <name type="scientific">Plakobranchus ocellatus</name>
    <dbReference type="NCBI Taxonomy" id="259542"/>
    <lineage>
        <taxon>Eukaryota</taxon>
        <taxon>Metazoa</taxon>
        <taxon>Spiralia</taxon>
        <taxon>Lophotrochozoa</taxon>
        <taxon>Mollusca</taxon>
        <taxon>Gastropoda</taxon>
        <taxon>Heterobranchia</taxon>
        <taxon>Euthyneura</taxon>
        <taxon>Panpulmonata</taxon>
        <taxon>Sacoglossa</taxon>
        <taxon>Placobranchoidea</taxon>
        <taxon>Plakobranchidae</taxon>
        <taxon>Plakobranchus</taxon>
    </lineage>
</organism>
<accession>A0AAV3YV87</accession>
<dbReference type="AlphaFoldDB" id="A0AAV3YV87"/>
<name>A0AAV3YV87_9GAST</name>
<dbReference type="EMBL" id="BLXT01001485">
    <property type="protein sequence ID" value="GFN85953.1"/>
    <property type="molecule type" value="Genomic_DNA"/>
</dbReference>
<evidence type="ECO:0000313" key="2">
    <source>
        <dbReference type="Proteomes" id="UP000735302"/>
    </source>
</evidence>
<proteinExistence type="predicted"/>
<sequence>MPHQDSPVQFIVEAHCYAGVWFLSKVQGHYHAAMATQYTSRNTQSTLVFFRCWCQTKHNNTSHNTSEVDNARCFDYENGRKIASILRAS</sequence>